<accession>A0A2A5IEM3</accession>
<dbReference type="Proteomes" id="UP000228754">
    <property type="component" value="Unassembled WGS sequence"/>
</dbReference>
<dbReference type="OrthoDB" id="9785602at2"/>
<proteinExistence type="predicted"/>
<protein>
    <submittedName>
        <fullName evidence="1">Uncharacterized protein</fullName>
    </submittedName>
</protein>
<name>A0A2A5IEM3_BACPU</name>
<dbReference type="AlphaFoldDB" id="A0A2A5IEM3"/>
<organism evidence="1 2">
    <name type="scientific">Bacillus pumilus</name>
    <name type="common">Bacillus mesentericus</name>
    <dbReference type="NCBI Taxonomy" id="1408"/>
    <lineage>
        <taxon>Bacteria</taxon>
        <taxon>Bacillati</taxon>
        <taxon>Bacillota</taxon>
        <taxon>Bacilli</taxon>
        <taxon>Bacillales</taxon>
        <taxon>Bacillaceae</taxon>
        <taxon>Bacillus</taxon>
    </lineage>
</organism>
<evidence type="ECO:0000313" key="2">
    <source>
        <dbReference type="Proteomes" id="UP000228754"/>
    </source>
</evidence>
<gene>
    <name evidence="1" type="ORF">CEY02_20685</name>
</gene>
<dbReference type="EMBL" id="NKHG01000221">
    <property type="protein sequence ID" value="PCK15532.1"/>
    <property type="molecule type" value="Genomic_DNA"/>
</dbReference>
<sequence>MTGYVIYLSSTNSTSRHLEHYGYWTGEHYQHQGKFYPICEEKITENTKIYKYEITANNAAERAFKKFGEVSRFMVLKNERGQ</sequence>
<comment type="caution">
    <text evidence="1">The sequence shown here is derived from an EMBL/GenBank/DDBJ whole genome shotgun (WGS) entry which is preliminary data.</text>
</comment>
<evidence type="ECO:0000313" key="1">
    <source>
        <dbReference type="EMBL" id="PCK15532.1"/>
    </source>
</evidence>
<reference evidence="1 2" key="1">
    <citation type="submission" date="2017-06" db="EMBL/GenBank/DDBJ databases">
        <title>Draft Genome Sequence of Bacillus sp Strain 36R Isolated from saline sediment at Atanasia, Sonora, Mexico.</title>
        <authorList>
            <person name="Sanchez Diaz R."/>
            <person name="Quiroz Macias M.E."/>
            <person name="Ibarra Gamez J.C."/>
            <person name="Enciso Ibarra J."/>
            <person name="Gomez Gil B."/>
            <person name="Galaviz Silva L."/>
        </authorList>
    </citation>
    <scope>NUCLEOTIDE SEQUENCE [LARGE SCALE GENOMIC DNA]</scope>
    <source>
        <strain evidence="1 2">36R_ATNSAL</strain>
    </source>
</reference>